<accession>A0A1W1X3M8</accession>
<sequence length="222" mass="26416">MIKKNEFIIWGNYCNKCGNECSILQNEHHPWNDTTFSIKLKCNFCGNEVIVDKKHAEVFYNNKIYSYYNGLYGKVIDLGCGSGFLSRYLLNQNKIEKIYGLDEDKGCLDELSDIIKSEKKFEFINYDISNISKIFNFKSIDFLISRDVFMFIEDTDRYFEEITKIVNNGIRQIAWYLKDNSRMKNKLTPHQIANEYSKRGWNVELKYLDWYKYGYFINANKL</sequence>
<organism evidence="2 3">
    <name type="scientific">Clostridium acidisoli DSM 12555</name>
    <dbReference type="NCBI Taxonomy" id="1121291"/>
    <lineage>
        <taxon>Bacteria</taxon>
        <taxon>Bacillati</taxon>
        <taxon>Bacillota</taxon>
        <taxon>Clostridia</taxon>
        <taxon>Eubacteriales</taxon>
        <taxon>Clostridiaceae</taxon>
        <taxon>Clostridium</taxon>
    </lineage>
</organism>
<dbReference type="PANTHER" id="PTHR43861">
    <property type="entry name" value="TRANS-ACONITATE 2-METHYLTRANSFERASE-RELATED"/>
    <property type="match status" value="1"/>
</dbReference>
<dbReference type="STRING" id="1121291.SAMN02745134_00577"/>
<gene>
    <name evidence="2" type="ORF">SAMN02745134_00577</name>
</gene>
<keyword evidence="2" id="KW-0808">Transferase</keyword>
<proteinExistence type="predicted"/>
<evidence type="ECO:0000259" key="1">
    <source>
        <dbReference type="Pfam" id="PF08241"/>
    </source>
</evidence>
<dbReference type="GO" id="GO:0032259">
    <property type="term" value="P:methylation"/>
    <property type="evidence" value="ECO:0007669"/>
    <property type="project" value="UniProtKB-KW"/>
</dbReference>
<protein>
    <submittedName>
        <fullName evidence="2">Methyltransferase domain-containing protein</fullName>
    </submittedName>
</protein>
<dbReference type="GO" id="GO:0008757">
    <property type="term" value="F:S-adenosylmethionine-dependent methyltransferase activity"/>
    <property type="evidence" value="ECO:0007669"/>
    <property type="project" value="InterPro"/>
</dbReference>
<dbReference type="AlphaFoldDB" id="A0A1W1X3M8"/>
<reference evidence="2 3" key="1">
    <citation type="submission" date="2017-04" db="EMBL/GenBank/DDBJ databases">
        <authorList>
            <person name="Afonso C.L."/>
            <person name="Miller P.J."/>
            <person name="Scott M.A."/>
            <person name="Spackman E."/>
            <person name="Goraichik I."/>
            <person name="Dimitrov K.M."/>
            <person name="Suarez D.L."/>
            <person name="Swayne D.E."/>
        </authorList>
    </citation>
    <scope>NUCLEOTIDE SEQUENCE [LARGE SCALE GENOMIC DNA]</scope>
    <source>
        <strain evidence="2 3">DSM 12555</strain>
    </source>
</reference>
<dbReference type="InterPro" id="IPR013216">
    <property type="entry name" value="Methyltransf_11"/>
</dbReference>
<dbReference type="Pfam" id="PF08241">
    <property type="entry name" value="Methyltransf_11"/>
    <property type="match status" value="1"/>
</dbReference>
<evidence type="ECO:0000313" key="3">
    <source>
        <dbReference type="Proteomes" id="UP000192468"/>
    </source>
</evidence>
<feature type="domain" description="Methyltransferase type 11" evidence="1">
    <location>
        <begin position="77"/>
        <end position="169"/>
    </location>
</feature>
<dbReference type="CDD" id="cd02440">
    <property type="entry name" value="AdoMet_MTases"/>
    <property type="match status" value="1"/>
</dbReference>
<dbReference type="OrthoDB" id="8936324at2"/>
<dbReference type="Proteomes" id="UP000192468">
    <property type="component" value="Unassembled WGS sequence"/>
</dbReference>
<keyword evidence="2" id="KW-0489">Methyltransferase</keyword>
<dbReference type="EMBL" id="FWXH01000002">
    <property type="protein sequence ID" value="SMC18477.1"/>
    <property type="molecule type" value="Genomic_DNA"/>
</dbReference>
<dbReference type="SUPFAM" id="SSF53335">
    <property type="entry name" value="S-adenosyl-L-methionine-dependent methyltransferases"/>
    <property type="match status" value="1"/>
</dbReference>
<dbReference type="Gene3D" id="3.40.50.150">
    <property type="entry name" value="Vaccinia Virus protein VP39"/>
    <property type="match status" value="1"/>
</dbReference>
<name>A0A1W1X3M8_9CLOT</name>
<dbReference type="InterPro" id="IPR029063">
    <property type="entry name" value="SAM-dependent_MTases_sf"/>
</dbReference>
<evidence type="ECO:0000313" key="2">
    <source>
        <dbReference type="EMBL" id="SMC18477.1"/>
    </source>
</evidence>
<dbReference type="RefSeq" id="WP_084113762.1">
    <property type="nucleotide sequence ID" value="NZ_FWXH01000002.1"/>
</dbReference>
<keyword evidence="3" id="KW-1185">Reference proteome</keyword>